<organism evidence="4 5">
    <name type="scientific">Psilocybe cf. subviscida</name>
    <dbReference type="NCBI Taxonomy" id="2480587"/>
    <lineage>
        <taxon>Eukaryota</taxon>
        <taxon>Fungi</taxon>
        <taxon>Dikarya</taxon>
        <taxon>Basidiomycota</taxon>
        <taxon>Agaricomycotina</taxon>
        <taxon>Agaricomycetes</taxon>
        <taxon>Agaricomycetidae</taxon>
        <taxon>Agaricales</taxon>
        <taxon>Agaricineae</taxon>
        <taxon>Strophariaceae</taxon>
        <taxon>Psilocybe</taxon>
    </lineage>
</organism>
<evidence type="ECO:0000313" key="4">
    <source>
        <dbReference type="EMBL" id="KAF5327416.1"/>
    </source>
</evidence>
<evidence type="ECO:0000313" key="5">
    <source>
        <dbReference type="Proteomes" id="UP000567179"/>
    </source>
</evidence>
<name>A0A8H5F8A9_9AGAR</name>
<keyword evidence="2" id="KW-1133">Transmembrane helix</keyword>
<protein>
    <recommendedName>
        <fullName evidence="3">DUF6535 domain-containing protein</fullName>
    </recommendedName>
</protein>
<feature type="region of interest" description="Disordered" evidence="1">
    <location>
        <begin position="1"/>
        <end position="56"/>
    </location>
</feature>
<feature type="transmembrane region" description="Helical" evidence="2">
    <location>
        <begin position="220"/>
        <end position="240"/>
    </location>
</feature>
<gene>
    <name evidence="4" type="ORF">D9619_004697</name>
</gene>
<proteinExistence type="predicted"/>
<dbReference type="AlphaFoldDB" id="A0A8H5F8A9"/>
<dbReference type="OrthoDB" id="3235960at2759"/>
<dbReference type="Proteomes" id="UP000567179">
    <property type="component" value="Unassembled WGS sequence"/>
</dbReference>
<dbReference type="InterPro" id="IPR045338">
    <property type="entry name" value="DUF6535"/>
</dbReference>
<reference evidence="4 5" key="1">
    <citation type="journal article" date="2020" name="ISME J.">
        <title>Uncovering the hidden diversity of litter-decomposition mechanisms in mushroom-forming fungi.</title>
        <authorList>
            <person name="Floudas D."/>
            <person name="Bentzer J."/>
            <person name="Ahren D."/>
            <person name="Johansson T."/>
            <person name="Persson P."/>
            <person name="Tunlid A."/>
        </authorList>
    </citation>
    <scope>NUCLEOTIDE SEQUENCE [LARGE SCALE GENOMIC DNA]</scope>
    <source>
        <strain evidence="4 5">CBS 101986</strain>
    </source>
</reference>
<keyword evidence="5" id="KW-1185">Reference proteome</keyword>
<comment type="caution">
    <text evidence="4">The sequence shown here is derived from an EMBL/GenBank/DDBJ whole genome shotgun (WGS) entry which is preliminary data.</text>
</comment>
<evidence type="ECO:0000259" key="3">
    <source>
        <dbReference type="Pfam" id="PF20153"/>
    </source>
</evidence>
<sequence length="750" mass="84467">MSGTNSDATENARVSTQDRRSSVREDGDDPVVAPSTPPKPLPRLSDPFENEIPKPDGDPYNYFLKPMLEKDSIQCNAWKEEVQNILIFAGLFSAVVTAFIVESYQRLRPDPNDTIIGLLAHIAQRIDNTPQNGTAPVSLILANTSFAPSRSDISINICWFISLVFSLTVALIGIITLQWLREHQRYDSNLAPQETFAILNSRLHGLWRWYVPQIFGGLPLLLQAALVLFLAGIIEFLFALHLEVAIPVTLSICIPLVFLVGTTLLPILQVYILQDPFRLAVNDDIPAPCPYKSPQSFIAQCLGTISTTSFKILAFIVMNAYKYITAASLCAKRFLGYRMPIFRSQTAQFSRRLGEGLPSTIGRLRYPGGHWASLDRIWLEVRTNYATLLQMEHLDGGNGMRTNLLELSLCREVYDCTYSFHGIKKGGSSQVDDNALYHCMEALCVEQVRAFAYATPSLGFDPDTSATLADLCFAFGRFLEHEGVSPPYSRLSISFFEDLLLDHLNNTDVPELLQAIFLGTSLHTIIPYWSLGNMQAHWSELNRRFIVARLYTEPARLFEMADSDAWVPSWMLRNVYSLPQDYSAQITLWFHKFLDDCSTMRPTPTLALRPGPARQSYGVIATYVDVVMQHQIPNNTRDTIEFLTQLLSDEVDYIQGQPFTLLMACLYVNSLIACGWPAEELDQLRRLICSLCEITVDRISDDRQWAALDEAVDYMYRHHTNNQVLSSMLTTHLVGPAPLINPDACNYDTT</sequence>
<dbReference type="Pfam" id="PF20153">
    <property type="entry name" value="DUF6535"/>
    <property type="match status" value="1"/>
</dbReference>
<feature type="domain" description="DUF6535" evidence="3">
    <location>
        <begin position="64"/>
        <end position="238"/>
    </location>
</feature>
<keyword evidence="2" id="KW-0812">Transmembrane</keyword>
<keyword evidence="2" id="KW-0472">Membrane</keyword>
<evidence type="ECO:0000256" key="2">
    <source>
        <dbReference type="SAM" id="Phobius"/>
    </source>
</evidence>
<feature type="transmembrane region" description="Helical" evidence="2">
    <location>
        <begin position="252"/>
        <end position="272"/>
    </location>
</feature>
<feature type="compositionally biased region" description="Polar residues" evidence="1">
    <location>
        <begin position="1"/>
        <end position="15"/>
    </location>
</feature>
<feature type="transmembrane region" description="Helical" evidence="2">
    <location>
        <begin position="157"/>
        <end position="180"/>
    </location>
</feature>
<evidence type="ECO:0000256" key="1">
    <source>
        <dbReference type="SAM" id="MobiDB-lite"/>
    </source>
</evidence>
<feature type="transmembrane region" description="Helical" evidence="2">
    <location>
        <begin position="82"/>
        <end position="101"/>
    </location>
</feature>
<feature type="compositionally biased region" description="Basic and acidic residues" evidence="1">
    <location>
        <begin position="16"/>
        <end position="25"/>
    </location>
</feature>
<dbReference type="EMBL" id="JAACJJ010000014">
    <property type="protein sequence ID" value="KAF5327416.1"/>
    <property type="molecule type" value="Genomic_DNA"/>
</dbReference>
<accession>A0A8H5F8A9</accession>